<dbReference type="EMBL" id="CAJNNW010032159">
    <property type="protein sequence ID" value="CAE8711388.1"/>
    <property type="molecule type" value="Genomic_DNA"/>
</dbReference>
<evidence type="ECO:0000256" key="2">
    <source>
        <dbReference type="ARBA" id="ARBA00022803"/>
    </source>
</evidence>
<dbReference type="SUPFAM" id="SSF48452">
    <property type="entry name" value="TPR-like"/>
    <property type="match status" value="1"/>
</dbReference>
<reference evidence="4" key="1">
    <citation type="submission" date="2021-02" db="EMBL/GenBank/DDBJ databases">
        <authorList>
            <person name="Dougan E. K."/>
            <person name="Rhodes N."/>
            <person name="Thang M."/>
            <person name="Chan C."/>
        </authorList>
    </citation>
    <scope>NUCLEOTIDE SEQUENCE</scope>
</reference>
<dbReference type="InterPro" id="IPR011990">
    <property type="entry name" value="TPR-like_helical_dom_sf"/>
</dbReference>
<evidence type="ECO:0000256" key="1">
    <source>
        <dbReference type="ARBA" id="ARBA00022737"/>
    </source>
</evidence>
<gene>
    <name evidence="4" type="ORF">PGLA2088_LOCUS36445</name>
</gene>
<name>A0A813KRU2_POLGL</name>
<feature type="repeat" description="TPR" evidence="3">
    <location>
        <begin position="197"/>
        <end position="230"/>
    </location>
</feature>
<protein>
    <submittedName>
        <fullName evidence="4">Uncharacterized protein</fullName>
    </submittedName>
</protein>
<dbReference type="AlphaFoldDB" id="A0A813KRU2"/>
<feature type="repeat" description="TPR" evidence="3">
    <location>
        <begin position="124"/>
        <end position="157"/>
    </location>
</feature>
<evidence type="ECO:0000313" key="5">
    <source>
        <dbReference type="Proteomes" id="UP000626109"/>
    </source>
</evidence>
<keyword evidence="1" id="KW-0677">Repeat</keyword>
<proteinExistence type="predicted"/>
<evidence type="ECO:0000313" key="4">
    <source>
        <dbReference type="EMBL" id="CAE8711388.1"/>
    </source>
</evidence>
<dbReference type="PANTHER" id="PTHR22904:SF523">
    <property type="entry name" value="STRESS-INDUCED-PHOSPHOPROTEIN 1"/>
    <property type="match status" value="1"/>
</dbReference>
<comment type="caution">
    <text evidence="4">The sequence shown here is derived from an EMBL/GenBank/DDBJ whole genome shotgun (WGS) entry which is preliminary data.</text>
</comment>
<dbReference type="Proteomes" id="UP000626109">
    <property type="component" value="Unassembled WGS sequence"/>
</dbReference>
<dbReference type="GO" id="GO:0051879">
    <property type="term" value="F:Hsp90 protein binding"/>
    <property type="evidence" value="ECO:0007669"/>
    <property type="project" value="TreeGrafter"/>
</dbReference>
<organism evidence="4 5">
    <name type="scientific">Polarella glacialis</name>
    <name type="common">Dinoflagellate</name>
    <dbReference type="NCBI Taxonomy" id="89957"/>
    <lineage>
        <taxon>Eukaryota</taxon>
        <taxon>Sar</taxon>
        <taxon>Alveolata</taxon>
        <taxon>Dinophyceae</taxon>
        <taxon>Suessiales</taxon>
        <taxon>Suessiaceae</taxon>
        <taxon>Polarella</taxon>
    </lineage>
</organism>
<dbReference type="InterPro" id="IPR019734">
    <property type="entry name" value="TPR_rpt"/>
</dbReference>
<dbReference type="PANTHER" id="PTHR22904">
    <property type="entry name" value="TPR REPEAT CONTAINING PROTEIN"/>
    <property type="match status" value="1"/>
</dbReference>
<sequence>MSLNDLRRLIQRASPRIEDVRSPDRTDIIRREHGHLPFREIVDALDALEFSAGSFMRCFRDLSTQEPEKDEHTGKILEDTAVHNLFNMLDGLRVLSPSIPIPTVVDPETEQEPVASEPGWQEVAAAAKAKGAESFKQKDFAAAEEHYTAAIRVTPRDGEGELHALYSNRCAARMQVGSEAAALADARMCVQLAPHWPKAHFRAGSCLRQVGRVDEALDAFSAGQRLEPGNKDWAKEIEKTDKLRCASPEALVQQLVLALLPDIMAAWFRADDPERDGVLQLQVIGQLKELGMCKWRTIREGGQTGKAQIRVAFLKRKEYLANLAANLQNPPAEGVAVADLEGQPLKLAEISAFLLAQSGAGDLKKGHISVHLDIKGGKDGKMGALVCTLPFDWELKRFITVRKDPTPPKASVDSVLQLQRKSGFPKSLPRYLGFLMFPGDMNFPVVDLARDAPGEIAA</sequence>
<dbReference type="PROSITE" id="PS50005">
    <property type="entry name" value="TPR"/>
    <property type="match status" value="2"/>
</dbReference>
<dbReference type="SMART" id="SM00028">
    <property type="entry name" value="TPR"/>
    <property type="match status" value="3"/>
</dbReference>
<evidence type="ECO:0000256" key="3">
    <source>
        <dbReference type="PROSITE-ProRule" id="PRU00339"/>
    </source>
</evidence>
<accession>A0A813KRU2</accession>
<dbReference type="Gene3D" id="1.25.40.10">
    <property type="entry name" value="Tetratricopeptide repeat domain"/>
    <property type="match status" value="1"/>
</dbReference>
<keyword evidence="2 3" id="KW-0802">TPR repeat</keyword>